<dbReference type="InterPro" id="IPR012338">
    <property type="entry name" value="Beta-lactam/transpept-like"/>
</dbReference>
<keyword evidence="4" id="KW-0645">Protease</keyword>
<gene>
    <name evidence="4" type="primary">dacB</name>
    <name evidence="4" type="ORF">FH969_02185</name>
</gene>
<dbReference type="Proteomes" id="UP000313849">
    <property type="component" value="Unassembled WGS sequence"/>
</dbReference>
<dbReference type="PRINTS" id="PR00922">
    <property type="entry name" value="DADACBPTASE3"/>
</dbReference>
<accession>A0A5C5BFT6</accession>
<dbReference type="Gene3D" id="3.40.710.10">
    <property type="entry name" value="DD-peptidase/beta-lactamase superfamily"/>
    <property type="match status" value="2"/>
</dbReference>
<dbReference type="EC" id="3.4.16.4" evidence="4"/>
<dbReference type="PANTHER" id="PTHR30023:SF0">
    <property type="entry name" value="PENICILLIN-SENSITIVE CARBOXYPEPTIDASE A"/>
    <property type="match status" value="1"/>
</dbReference>
<evidence type="ECO:0000256" key="3">
    <source>
        <dbReference type="SAM" id="Phobius"/>
    </source>
</evidence>
<dbReference type="OrthoDB" id="56883at2"/>
<dbReference type="PANTHER" id="PTHR30023">
    <property type="entry name" value="D-ALANYL-D-ALANINE CARBOXYPEPTIDASE"/>
    <property type="match status" value="1"/>
</dbReference>
<evidence type="ECO:0000256" key="1">
    <source>
        <dbReference type="ARBA" id="ARBA00006096"/>
    </source>
</evidence>
<dbReference type="AlphaFoldDB" id="A0A5C5BFT6"/>
<dbReference type="GO" id="GO:0009002">
    <property type="term" value="F:serine-type D-Ala-D-Ala carboxypeptidase activity"/>
    <property type="evidence" value="ECO:0007669"/>
    <property type="project" value="UniProtKB-EC"/>
</dbReference>
<dbReference type="EMBL" id="VENP01000004">
    <property type="protein sequence ID" value="TNU76710.1"/>
    <property type="molecule type" value="Genomic_DNA"/>
</dbReference>
<keyword evidence="3" id="KW-1133">Transmembrane helix</keyword>
<name>A0A5C5BFT6_9MICO</name>
<comment type="similarity">
    <text evidence="1">Belongs to the peptidase S13 family.</text>
</comment>
<dbReference type="SUPFAM" id="SSF56601">
    <property type="entry name" value="beta-lactamase/transpeptidase-like"/>
    <property type="match status" value="1"/>
</dbReference>
<dbReference type="NCBIfam" id="TIGR00666">
    <property type="entry name" value="PBP4"/>
    <property type="match status" value="1"/>
</dbReference>
<keyword evidence="3" id="KW-0812">Transmembrane</keyword>
<dbReference type="GO" id="GO:0000270">
    <property type="term" value="P:peptidoglycan metabolic process"/>
    <property type="evidence" value="ECO:0007669"/>
    <property type="project" value="TreeGrafter"/>
</dbReference>
<proteinExistence type="inferred from homology"/>
<evidence type="ECO:0000256" key="2">
    <source>
        <dbReference type="ARBA" id="ARBA00022801"/>
    </source>
</evidence>
<feature type="transmembrane region" description="Helical" evidence="3">
    <location>
        <begin position="40"/>
        <end position="60"/>
    </location>
</feature>
<keyword evidence="3" id="KW-0472">Membrane</keyword>
<keyword evidence="2 4" id="KW-0378">Hydrolase</keyword>
<evidence type="ECO:0000313" key="5">
    <source>
        <dbReference type="Proteomes" id="UP000313849"/>
    </source>
</evidence>
<dbReference type="InterPro" id="IPR000667">
    <property type="entry name" value="Peptidase_S13"/>
</dbReference>
<sequence length="496" mass="50165">MNPRSRPRAVRVTVWRTGGPNTCRGGHTRRRSSLVRTRRVLVGGVGALVAVGLVTGYVAADARGMVPGPFTTDAPWPEAEPFPTPTISTPLPAAAVLPSLDDSAPVPTAAGLADAVAALRARPEVGTPPGLIVVDAASGDVLADADAHAARLPASTTKVLTAAAAVSTLDLEATLPTTARLDGDTLYLVGGGDMALAAGAGDPSAVLGRAGLGDLADRTVAALQAAGTTSVALRFDDTLFDRTPRAQGWSEIDLSGGFVAPIQAMGIMLGVVDGQVRRDSTPSDTAAETFAQALRDRGIEVGEGPSRSFVPDGATEVARVESAPLVDLLDLAMADSSNTLTEVFGRLVALDAGLPATFEGAASGVLNAVANLGIDVTGTSLADTSGLSSLNRISPRLLADVLVKAATDPQLRPLVVALPVAGLEGTLAGRSLDDGLVRAKTGTLPSVVSLAGYTPTADGRLLVFAVIADGVPTAGSYAARLEIDAWVRSLTACGCS</sequence>
<keyword evidence="5" id="KW-1185">Reference proteome</keyword>
<keyword evidence="4" id="KW-0121">Carboxypeptidase</keyword>
<dbReference type="Pfam" id="PF02113">
    <property type="entry name" value="Peptidase_S13"/>
    <property type="match status" value="1"/>
</dbReference>
<organism evidence="4 5">
    <name type="scientific">Miniimonas arenae</name>
    <dbReference type="NCBI Taxonomy" id="676201"/>
    <lineage>
        <taxon>Bacteria</taxon>
        <taxon>Bacillati</taxon>
        <taxon>Actinomycetota</taxon>
        <taxon>Actinomycetes</taxon>
        <taxon>Micrococcales</taxon>
        <taxon>Beutenbergiaceae</taxon>
        <taxon>Miniimonas</taxon>
    </lineage>
</organism>
<evidence type="ECO:0000313" key="4">
    <source>
        <dbReference type="EMBL" id="TNU76710.1"/>
    </source>
</evidence>
<dbReference type="GO" id="GO:0006508">
    <property type="term" value="P:proteolysis"/>
    <property type="evidence" value="ECO:0007669"/>
    <property type="project" value="InterPro"/>
</dbReference>
<protein>
    <submittedName>
        <fullName evidence="4">D-alanyl-D-alanine carboxypeptidase/D-alanyl-D-alanine-endopeptidase</fullName>
        <ecNumber evidence="4">3.4.16.4</ecNumber>
    </submittedName>
</protein>
<comment type="caution">
    <text evidence="4">The sequence shown here is derived from an EMBL/GenBank/DDBJ whole genome shotgun (WGS) entry which is preliminary data.</text>
</comment>
<reference evidence="4 5" key="1">
    <citation type="submission" date="2019-06" db="EMBL/GenBank/DDBJ databases">
        <title>Draft genome sequence of Miniimonas arenae KCTC 19750T isolated from sea sand.</title>
        <authorList>
            <person name="Park S.-J."/>
        </authorList>
    </citation>
    <scope>NUCLEOTIDE SEQUENCE [LARGE SCALE GENOMIC DNA]</scope>
    <source>
        <strain evidence="4 5">KCTC 19750</strain>
    </source>
</reference>